<accession>A3IJ23</accession>
<comment type="caution">
    <text evidence="1">The sequence shown here is derived from an EMBL/GenBank/DDBJ whole genome shotgun (WGS) entry which is preliminary data.</text>
</comment>
<sequence length="33" mass="4249">MLPLRQYRKFQRDRFCCPHCQRREFHQRLVGWG</sequence>
<proteinExistence type="predicted"/>
<evidence type="ECO:0000313" key="2">
    <source>
        <dbReference type="Proteomes" id="UP000003781"/>
    </source>
</evidence>
<keyword evidence="2" id="KW-1185">Reference proteome</keyword>
<organism evidence="1 2">
    <name type="scientific">Crocosphaera chwakensis CCY0110</name>
    <dbReference type="NCBI Taxonomy" id="391612"/>
    <lineage>
        <taxon>Bacteria</taxon>
        <taxon>Bacillati</taxon>
        <taxon>Cyanobacteriota</taxon>
        <taxon>Cyanophyceae</taxon>
        <taxon>Oscillatoriophycideae</taxon>
        <taxon>Chroococcales</taxon>
        <taxon>Aphanothecaceae</taxon>
        <taxon>Crocosphaera</taxon>
        <taxon>Crocosphaera chwakensis</taxon>
    </lineage>
</organism>
<dbReference type="EMBL" id="AAXW01000002">
    <property type="protein sequence ID" value="EAZ93805.1"/>
    <property type="molecule type" value="Genomic_DNA"/>
</dbReference>
<protein>
    <submittedName>
        <fullName evidence="1">Uncharacterized protein</fullName>
    </submittedName>
</protein>
<evidence type="ECO:0000313" key="1">
    <source>
        <dbReference type="EMBL" id="EAZ93805.1"/>
    </source>
</evidence>
<name>A3IJ23_9CHRO</name>
<reference evidence="1 2" key="1">
    <citation type="submission" date="2007-03" db="EMBL/GenBank/DDBJ databases">
        <authorList>
            <person name="Stal L."/>
            <person name="Ferriera S."/>
            <person name="Johnson J."/>
            <person name="Kravitz S."/>
            <person name="Beeson K."/>
            <person name="Sutton G."/>
            <person name="Rogers Y.-H."/>
            <person name="Friedman R."/>
            <person name="Frazier M."/>
            <person name="Venter J.C."/>
        </authorList>
    </citation>
    <scope>NUCLEOTIDE SEQUENCE [LARGE SCALE GENOMIC DNA]</scope>
    <source>
        <strain evidence="1 2">CCY0110</strain>
    </source>
</reference>
<dbReference type="Proteomes" id="UP000003781">
    <property type="component" value="Unassembled WGS sequence"/>
</dbReference>
<dbReference type="AlphaFoldDB" id="A3IJ23"/>
<gene>
    <name evidence="1" type="ORF">CY0110_18457</name>
</gene>